<dbReference type="AlphaFoldDB" id="A0A9D3ZZW4"/>
<accession>A0A9D3ZZW4</accession>
<reference evidence="1 2" key="1">
    <citation type="journal article" date="2021" name="Plant Biotechnol. J.">
        <title>Multi-omics assisted identification of the key and species-specific regulatory components of drought-tolerant mechanisms in Gossypium stocksii.</title>
        <authorList>
            <person name="Yu D."/>
            <person name="Ke L."/>
            <person name="Zhang D."/>
            <person name="Wu Y."/>
            <person name="Sun Y."/>
            <person name="Mei J."/>
            <person name="Sun J."/>
            <person name="Sun Y."/>
        </authorList>
    </citation>
    <scope>NUCLEOTIDE SEQUENCE [LARGE SCALE GENOMIC DNA]</scope>
    <source>
        <strain evidence="2">cv. E1</strain>
        <tissue evidence="1">Leaf</tissue>
    </source>
</reference>
<proteinExistence type="predicted"/>
<keyword evidence="2" id="KW-1185">Reference proteome</keyword>
<evidence type="ECO:0000313" key="2">
    <source>
        <dbReference type="Proteomes" id="UP000828251"/>
    </source>
</evidence>
<organism evidence="1 2">
    <name type="scientific">Gossypium stocksii</name>
    <dbReference type="NCBI Taxonomy" id="47602"/>
    <lineage>
        <taxon>Eukaryota</taxon>
        <taxon>Viridiplantae</taxon>
        <taxon>Streptophyta</taxon>
        <taxon>Embryophyta</taxon>
        <taxon>Tracheophyta</taxon>
        <taxon>Spermatophyta</taxon>
        <taxon>Magnoliopsida</taxon>
        <taxon>eudicotyledons</taxon>
        <taxon>Gunneridae</taxon>
        <taxon>Pentapetalae</taxon>
        <taxon>rosids</taxon>
        <taxon>malvids</taxon>
        <taxon>Malvales</taxon>
        <taxon>Malvaceae</taxon>
        <taxon>Malvoideae</taxon>
        <taxon>Gossypium</taxon>
    </lineage>
</organism>
<dbReference type="Proteomes" id="UP000828251">
    <property type="component" value="Unassembled WGS sequence"/>
</dbReference>
<protein>
    <submittedName>
        <fullName evidence="1">Uncharacterized protein</fullName>
    </submittedName>
</protein>
<comment type="caution">
    <text evidence="1">The sequence shown here is derived from an EMBL/GenBank/DDBJ whole genome shotgun (WGS) entry which is preliminary data.</text>
</comment>
<sequence length="84" mass="9022">MAIAYPFTNEWYEGDKVAKGFGPHPPCPGVPWLSQARHCNVAADPLSLSLRPQLCLLLREADNCNVVGTPLGVVLCSSAIISLM</sequence>
<gene>
    <name evidence="1" type="ORF">J1N35_027121</name>
</gene>
<dbReference type="EMBL" id="JAIQCV010000008">
    <property type="protein sequence ID" value="KAH1074793.1"/>
    <property type="molecule type" value="Genomic_DNA"/>
</dbReference>
<evidence type="ECO:0000313" key="1">
    <source>
        <dbReference type="EMBL" id="KAH1074793.1"/>
    </source>
</evidence>
<name>A0A9D3ZZW4_9ROSI</name>